<dbReference type="Proteomes" id="UP001267710">
    <property type="component" value="Unassembled WGS sequence"/>
</dbReference>
<evidence type="ECO:0000256" key="1">
    <source>
        <dbReference type="SAM" id="MobiDB-lite"/>
    </source>
</evidence>
<feature type="region of interest" description="Disordered" evidence="1">
    <location>
        <begin position="107"/>
        <end position="158"/>
    </location>
</feature>
<proteinExistence type="predicted"/>
<feature type="compositionally biased region" description="Low complexity" evidence="1">
    <location>
        <begin position="115"/>
        <end position="158"/>
    </location>
</feature>
<dbReference type="RefSeq" id="WP_309827942.1">
    <property type="nucleotide sequence ID" value="NZ_JAVIZX010000001.1"/>
</dbReference>
<reference evidence="2 3" key="1">
    <citation type="submission" date="2023-08" db="EMBL/GenBank/DDBJ databases">
        <title>Functional and genomic diversity of the sorghum phyllosphere microbiome.</title>
        <authorList>
            <person name="Shade A."/>
        </authorList>
    </citation>
    <scope>NUCLEOTIDE SEQUENCE [LARGE SCALE GENOMIC DNA]</scope>
    <source>
        <strain evidence="2 3">SORGH_AS_0335</strain>
    </source>
</reference>
<dbReference type="EMBL" id="JAVIZX010000001">
    <property type="protein sequence ID" value="MDR6214004.1"/>
    <property type="molecule type" value="Genomic_DNA"/>
</dbReference>
<evidence type="ECO:0000313" key="3">
    <source>
        <dbReference type="Proteomes" id="UP001267710"/>
    </source>
</evidence>
<sequence length="158" mass="17168">MAYTITQARPLLTAAELELFDHSRAGPIKELTLARLRGKVTRARTLRDKYRDLFRRQTVSMRKAPTTKGRSPVGNDNERTQRKADILQEVLGRFEERLALLEAKAAREAQSATVAKKPAAPRKAAAAPRKIASGNRSAGARGSAGSRSAAPARASLAH</sequence>
<evidence type="ECO:0008006" key="4">
    <source>
        <dbReference type="Google" id="ProtNLM"/>
    </source>
</evidence>
<gene>
    <name evidence="2" type="ORF">QE399_001693</name>
</gene>
<evidence type="ECO:0000313" key="2">
    <source>
        <dbReference type="EMBL" id="MDR6214004.1"/>
    </source>
</evidence>
<protein>
    <recommendedName>
        <fullName evidence="4">ProQ/FINO family protein</fullName>
    </recommendedName>
</protein>
<accession>A0ABU1I9V7</accession>
<comment type="caution">
    <text evidence="2">The sequence shown here is derived from an EMBL/GenBank/DDBJ whole genome shotgun (WGS) entry which is preliminary data.</text>
</comment>
<name>A0ABU1I9V7_9BURK</name>
<keyword evidence="3" id="KW-1185">Reference proteome</keyword>
<organism evidence="2 3">
    <name type="scientific">Paracidovorax wautersii</name>
    <dbReference type="NCBI Taxonomy" id="1177982"/>
    <lineage>
        <taxon>Bacteria</taxon>
        <taxon>Pseudomonadati</taxon>
        <taxon>Pseudomonadota</taxon>
        <taxon>Betaproteobacteria</taxon>
        <taxon>Burkholderiales</taxon>
        <taxon>Comamonadaceae</taxon>
        <taxon>Paracidovorax</taxon>
    </lineage>
</organism>
<feature type="region of interest" description="Disordered" evidence="1">
    <location>
        <begin position="56"/>
        <end position="84"/>
    </location>
</feature>